<evidence type="ECO:0000313" key="5">
    <source>
        <dbReference type="Proteomes" id="UP000321393"/>
    </source>
</evidence>
<reference evidence="5 6" key="1">
    <citation type="submission" date="2019-08" db="EMBL/GenBank/DDBJ databases">
        <title>Draft genome sequences of two oriental melons (Cucumis melo L. var makuwa).</title>
        <authorList>
            <person name="Kwon S.-Y."/>
        </authorList>
    </citation>
    <scope>NUCLEOTIDE SEQUENCE [LARGE SCALE GENOMIC DNA]</scope>
    <source>
        <strain evidence="6">cv. Chang Bougi</strain>
        <strain evidence="5">cv. SW 3</strain>
        <tissue evidence="4">Leaf</tissue>
    </source>
</reference>
<proteinExistence type="predicted"/>
<dbReference type="AlphaFoldDB" id="A0A5D3C3I9"/>
<feature type="compositionally biased region" description="Basic and acidic residues" evidence="2">
    <location>
        <begin position="83"/>
        <end position="92"/>
    </location>
</feature>
<keyword evidence="1" id="KW-0175">Coiled coil</keyword>
<feature type="coiled-coil region" evidence="1">
    <location>
        <begin position="5"/>
        <end position="39"/>
    </location>
</feature>
<evidence type="ECO:0000313" key="4">
    <source>
        <dbReference type="EMBL" id="TYK05900.1"/>
    </source>
</evidence>
<evidence type="ECO:0000313" key="6">
    <source>
        <dbReference type="Proteomes" id="UP000321947"/>
    </source>
</evidence>
<protein>
    <submittedName>
        <fullName evidence="4">Uncharacterized protein</fullName>
    </submittedName>
</protein>
<dbReference type="Proteomes" id="UP000321393">
    <property type="component" value="Unassembled WGS sequence"/>
</dbReference>
<sequence>MKTKLAKIQIAKKKKQKTLEGLSEQVESVAARNKLAEHQEGDRVDVVVKTFSREIEGMSPLEPGLRPEEPRLVKVQLQKKSKSKEGTSRPED</sequence>
<dbReference type="EMBL" id="SSTE01019012">
    <property type="protein sequence ID" value="KAA0037283.1"/>
    <property type="molecule type" value="Genomic_DNA"/>
</dbReference>
<comment type="caution">
    <text evidence="4">The sequence shown here is derived from an EMBL/GenBank/DDBJ whole genome shotgun (WGS) entry which is preliminary data.</text>
</comment>
<dbReference type="Proteomes" id="UP000321947">
    <property type="component" value="Unassembled WGS sequence"/>
</dbReference>
<organism evidence="4 6">
    <name type="scientific">Cucumis melo var. makuwa</name>
    <name type="common">Oriental melon</name>
    <dbReference type="NCBI Taxonomy" id="1194695"/>
    <lineage>
        <taxon>Eukaryota</taxon>
        <taxon>Viridiplantae</taxon>
        <taxon>Streptophyta</taxon>
        <taxon>Embryophyta</taxon>
        <taxon>Tracheophyta</taxon>
        <taxon>Spermatophyta</taxon>
        <taxon>Magnoliopsida</taxon>
        <taxon>eudicotyledons</taxon>
        <taxon>Gunneridae</taxon>
        <taxon>Pentapetalae</taxon>
        <taxon>rosids</taxon>
        <taxon>fabids</taxon>
        <taxon>Cucurbitales</taxon>
        <taxon>Cucurbitaceae</taxon>
        <taxon>Benincaseae</taxon>
        <taxon>Cucumis</taxon>
    </lineage>
</organism>
<evidence type="ECO:0000313" key="3">
    <source>
        <dbReference type="EMBL" id="KAA0037283.1"/>
    </source>
</evidence>
<accession>A0A5D3C3I9</accession>
<evidence type="ECO:0000256" key="2">
    <source>
        <dbReference type="SAM" id="MobiDB-lite"/>
    </source>
</evidence>
<dbReference type="EMBL" id="SSTD01013645">
    <property type="protein sequence ID" value="TYK05900.1"/>
    <property type="molecule type" value="Genomic_DNA"/>
</dbReference>
<feature type="region of interest" description="Disordered" evidence="2">
    <location>
        <begin position="58"/>
        <end position="92"/>
    </location>
</feature>
<evidence type="ECO:0000256" key="1">
    <source>
        <dbReference type="SAM" id="Coils"/>
    </source>
</evidence>
<name>A0A5D3C3I9_CUCMM</name>
<gene>
    <name evidence="4" type="ORF">E5676_scaffold1085G00100</name>
    <name evidence="3" type="ORF">E6C27_scaffold68G00180</name>
</gene>